<proteinExistence type="predicted"/>
<evidence type="ECO:0000313" key="1">
    <source>
        <dbReference type="EnsemblPlants" id="AET3Gv20172800.12"/>
    </source>
</evidence>
<protein>
    <submittedName>
        <fullName evidence="1">Uncharacterized protein</fullName>
    </submittedName>
</protein>
<reference evidence="2" key="1">
    <citation type="journal article" date="2014" name="Science">
        <title>Ancient hybridizations among the ancestral genomes of bread wheat.</title>
        <authorList>
            <consortium name="International Wheat Genome Sequencing Consortium,"/>
            <person name="Marcussen T."/>
            <person name="Sandve S.R."/>
            <person name="Heier L."/>
            <person name="Spannagl M."/>
            <person name="Pfeifer M."/>
            <person name="Jakobsen K.S."/>
            <person name="Wulff B.B."/>
            <person name="Steuernagel B."/>
            <person name="Mayer K.F."/>
            <person name="Olsen O.A."/>
        </authorList>
    </citation>
    <scope>NUCLEOTIDE SEQUENCE [LARGE SCALE GENOMIC DNA]</scope>
    <source>
        <strain evidence="2">cv. AL8/78</strain>
    </source>
</reference>
<dbReference type="EnsemblPlants" id="AET3Gv20172800.12">
    <property type="protein sequence ID" value="AET3Gv20172800.12"/>
    <property type="gene ID" value="AET3Gv20172800"/>
</dbReference>
<dbReference type="Proteomes" id="UP000015105">
    <property type="component" value="Chromosome 3D"/>
</dbReference>
<reference evidence="1" key="5">
    <citation type="journal article" date="2021" name="G3 (Bethesda)">
        <title>Aegilops tauschii genome assembly Aet v5.0 features greater sequence contiguity and improved annotation.</title>
        <authorList>
            <person name="Wang L."/>
            <person name="Zhu T."/>
            <person name="Rodriguez J.C."/>
            <person name="Deal K.R."/>
            <person name="Dubcovsky J."/>
            <person name="McGuire P.E."/>
            <person name="Lux T."/>
            <person name="Spannagl M."/>
            <person name="Mayer K.F.X."/>
            <person name="Baldrich P."/>
            <person name="Meyers B.C."/>
            <person name="Huo N."/>
            <person name="Gu Y.Q."/>
            <person name="Zhou H."/>
            <person name="Devos K.M."/>
            <person name="Bennetzen J.L."/>
            <person name="Unver T."/>
            <person name="Budak H."/>
            <person name="Gulick P.J."/>
            <person name="Galiba G."/>
            <person name="Kalapos B."/>
            <person name="Nelson D.R."/>
            <person name="Li P."/>
            <person name="You F.M."/>
            <person name="Luo M.C."/>
            <person name="Dvorak J."/>
        </authorList>
    </citation>
    <scope>NUCLEOTIDE SEQUENCE [LARGE SCALE GENOMIC DNA]</scope>
    <source>
        <strain evidence="1">cv. AL8/78</strain>
    </source>
</reference>
<keyword evidence="2" id="KW-1185">Reference proteome</keyword>
<evidence type="ECO:0000313" key="2">
    <source>
        <dbReference type="Proteomes" id="UP000015105"/>
    </source>
</evidence>
<reference evidence="1" key="3">
    <citation type="journal article" date="2017" name="Nature">
        <title>Genome sequence of the progenitor of the wheat D genome Aegilops tauschii.</title>
        <authorList>
            <person name="Luo M.C."/>
            <person name="Gu Y.Q."/>
            <person name="Puiu D."/>
            <person name="Wang H."/>
            <person name="Twardziok S.O."/>
            <person name="Deal K.R."/>
            <person name="Huo N."/>
            <person name="Zhu T."/>
            <person name="Wang L."/>
            <person name="Wang Y."/>
            <person name="McGuire P.E."/>
            <person name="Liu S."/>
            <person name="Long H."/>
            <person name="Ramasamy R.K."/>
            <person name="Rodriguez J.C."/>
            <person name="Van S.L."/>
            <person name="Yuan L."/>
            <person name="Wang Z."/>
            <person name="Xia Z."/>
            <person name="Xiao L."/>
            <person name="Anderson O.D."/>
            <person name="Ouyang S."/>
            <person name="Liang Y."/>
            <person name="Zimin A.V."/>
            <person name="Pertea G."/>
            <person name="Qi P."/>
            <person name="Bennetzen J.L."/>
            <person name="Dai X."/>
            <person name="Dawson M.W."/>
            <person name="Muller H.G."/>
            <person name="Kugler K."/>
            <person name="Rivarola-Duarte L."/>
            <person name="Spannagl M."/>
            <person name="Mayer K.F.X."/>
            <person name="Lu F.H."/>
            <person name="Bevan M.W."/>
            <person name="Leroy P."/>
            <person name="Li P."/>
            <person name="You F.M."/>
            <person name="Sun Q."/>
            <person name="Liu Z."/>
            <person name="Lyons E."/>
            <person name="Wicker T."/>
            <person name="Salzberg S.L."/>
            <person name="Devos K.M."/>
            <person name="Dvorak J."/>
        </authorList>
    </citation>
    <scope>NUCLEOTIDE SEQUENCE [LARGE SCALE GENOMIC DNA]</scope>
    <source>
        <strain evidence="1">cv. AL8/78</strain>
    </source>
</reference>
<dbReference type="AlphaFoldDB" id="A0A453E026"/>
<reference evidence="1" key="4">
    <citation type="submission" date="2019-03" db="UniProtKB">
        <authorList>
            <consortium name="EnsemblPlants"/>
        </authorList>
    </citation>
    <scope>IDENTIFICATION</scope>
</reference>
<reference evidence="2" key="2">
    <citation type="journal article" date="2017" name="Nat. Plants">
        <title>The Aegilops tauschii genome reveals multiple impacts of transposons.</title>
        <authorList>
            <person name="Zhao G."/>
            <person name="Zou C."/>
            <person name="Li K."/>
            <person name="Wang K."/>
            <person name="Li T."/>
            <person name="Gao L."/>
            <person name="Zhang X."/>
            <person name="Wang H."/>
            <person name="Yang Z."/>
            <person name="Liu X."/>
            <person name="Jiang W."/>
            <person name="Mao L."/>
            <person name="Kong X."/>
            <person name="Jiao Y."/>
            <person name="Jia J."/>
        </authorList>
    </citation>
    <scope>NUCLEOTIDE SEQUENCE [LARGE SCALE GENOMIC DNA]</scope>
    <source>
        <strain evidence="2">cv. AL8/78</strain>
    </source>
</reference>
<sequence length="56" mass="6422">CSALQSLPDLPEFPLSLRPEDYEFPGTDSIWENVDCQPQIQSLKEHLEDETEESSK</sequence>
<organism evidence="1 2">
    <name type="scientific">Aegilops tauschii subsp. strangulata</name>
    <name type="common">Goatgrass</name>
    <dbReference type="NCBI Taxonomy" id="200361"/>
    <lineage>
        <taxon>Eukaryota</taxon>
        <taxon>Viridiplantae</taxon>
        <taxon>Streptophyta</taxon>
        <taxon>Embryophyta</taxon>
        <taxon>Tracheophyta</taxon>
        <taxon>Spermatophyta</taxon>
        <taxon>Magnoliopsida</taxon>
        <taxon>Liliopsida</taxon>
        <taxon>Poales</taxon>
        <taxon>Poaceae</taxon>
        <taxon>BOP clade</taxon>
        <taxon>Pooideae</taxon>
        <taxon>Triticodae</taxon>
        <taxon>Triticeae</taxon>
        <taxon>Triticinae</taxon>
        <taxon>Aegilops</taxon>
    </lineage>
</organism>
<name>A0A453E026_AEGTS</name>
<dbReference type="Gramene" id="AET3Gv20172800.12">
    <property type="protein sequence ID" value="AET3Gv20172800.12"/>
    <property type="gene ID" value="AET3Gv20172800"/>
</dbReference>
<accession>A0A453E026</accession>